<evidence type="ECO:0000313" key="2">
    <source>
        <dbReference type="EMBL" id="OXG06567.1"/>
    </source>
</evidence>
<evidence type="ECO:0000313" key="3">
    <source>
        <dbReference type="Proteomes" id="UP000214684"/>
    </source>
</evidence>
<keyword evidence="3" id="KW-1185">Reference proteome</keyword>
<reference evidence="2 3" key="1">
    <citation type="submission" date="2016-11" db="EMBL/GenBank/DDBJ databases">
        <title>Whole genomes of Flavobacteriaceae.</title>
        <authorList>
            <person name="Stine C."/>
            <person name="Li C."/>
            <person name="Tadesse D."/>
        </authorList>
    </citation>
    <scope>NUCLEOTIDE SEQUENCE [LARGE SCALE GENOMIC DNA]</scope>
    <source>
        <strain evidence="2 3">DSM 24704</strain>
    </source>
</reference>
<dbReference type="RefSeq" id="WP_089479509.1">
    <property type="nucleotide sequence ID" value="NZ_MUGS01000015.1"/>
</dbReference>
<accession>A0A227P9F7</accession>
<protein>
    <recommendedName>
        <fullName evidence="4">Chemotaxis methyl-accepting receptor HlyB-like 4HB MCP domain-containing protein</fullName>
    </recommendedName>
</protein>
<keyword evidence="1" id="KW-0472">Membrane</keyword>
<dbReference type="Proteomes" id="UP000214684">
    <property type="component" value="Unassembled WGS sequence"/>
</dbReference>
<dbReference type="AlphaFoldDB" id="A0A227P9F7"/>
<evidence type="ECO:0008006" key="4">
    <source>
        <dbReference type="Google" id="ProtNLM"/>
    </source>
</evidence>
<keyword evidence="1" id="KW-1133">Transmembrane helix</keyword>
<keyword evidence="1" id="KW-0812">Transmembrane</keyword>
<proteinExistence type="predicted"/>
<sequence length="176" mass="20183">MTGKQLKITGELIIVISFLIQNLLFDYYNDKSESLLNSAMSQSIIDKGSELKELKYFIAKFPNDSITEQQYRTLNINLAAQKIAFAKIVQITSLDTTDIVKSKMKDTLSNASKNVHSFSDYMNFITKVNTLQIVNESTTKQIQKVNSNKDFYRILFIFLYIIGSIFLVLAIRKEKN</sequence>
<gene>
    <name evidence="2" type="ORF">B0A64_10685</name>
</gene>
<organism evidence="2 3">
    <name type="scientific">Flavobacterium araucananum</name>
    <dbReference type="NCBI Taxonomy" id="946678"/>
    <lineage>
        <taxon>Bacteria</taxon>
        <taxon>Pseudomonadati</taxon>
        <taxon>Bacteroidota</taxon>
        <taxon>Flavobacteriia</taxon>
        <taxon>Flavobacteriales</taxon>
        <taxon>Flavobacteriaceae</taxon>
        <taxon>Flavobacterium</taxon>
    </lineage>
</organism>
<feature type="transmembrane region" description="Helical" evidence="1">
    <location>
        <begin position="151"/>
        <end position="171"/>
    </location>
</feature>
<comment type="caution">
    <text evidence="2">The sequence shown here is derived from an EMBL/GenBank/DDBJ whole genome shotgun (WGS) entry which is preliminary data.</text>
</comment>
<name>A0A227P9F7_9FLAO</name>
<evidence type="ECO:0000256" key="1">
    <source>
        <dbReference type="SAM" id="Phobius"/>
    </source>
</evidence>
<dbReference type="EMBL" id="MUGS01000015">
    <property type="protein sequence ID" value="OXG06567.1"/>
    <property type="molecule type" value="Genomic_DNA"/>
</dbReference>